<feature type="transmembrane region" description="Helical" evidence="1">
    <location>
        <begin position="57"/>
        <end position="82"/>
    </location>
</feature>
<evidence type="ECO:0000313" key="2">
    <source>
        <dbReference type="EMBL" id="MBS8122339.1"/>
    </source>
</evidence>
<reference evidence="2 3" key="1">
    <citation type="journal article" date="2021" name="Nat. Commun.">
        <title>Reductive evolution and unique predatory mode in the CPR bacterium Vampirococcus lugosii.</title>
        <authorList>
            <person name="Moreira D."/>
            <person name="Zivanovic Y."/>
            <person name="Lopez-Archilla A.I."/>
            <person name="Iniesto M."/>
            <person name="Lopez-Garcia P."/>
        </authorList>
    </citation>
    <scope>NUCLEOTIDE SEQUENCE [LARGE SCALE GENOMIC DNA]</scope>
    <source>
        <strain evidence="2">Chiprana</strain>
    </source>
</reference>
<accession>A0ABS5QMQ1</accession>
<keyword evidence="1" id="KW-1133">Transmembrane helix</keyword>
<feature type="transmembrane region" description="Helical" evidence="1">
    <location>
        <begin position="211"/>
        <end position="234"/>
    </location>
</feature>
<proteinExistence type="predicted"/>
<feature type="transmembrane region" description="Helical" evidence="1">
    <location>
        <begin position="181"/>
        <end position="199"/>
    </location>
</feature>
<comment type="caution">
    <text evidence="2">The sequence shown here is derived from an EMBL/GenBank/DDBJ whole genome shotgun (WGS) entry which is preliminary data.</text>
</comment>
<feature type="transmembrane region" description="Helical" evidence="1">
    <location>
        <begin position="285"/>
        <end position="305"/>
    </location>
</feature>
<feature type="transmembrane region" description="Helical" evidence="1">
    <location>
        <begin position="137"/>
        <end position="160"/>
    </location>
</feature>
<dbReference type="Proteomes" id="UP000680365">
    <property type="component" value="Unassembled WGS sequence"/>
</dbReference>
<dbReference type="InterPro" id="IPR059133">
    <property type="entry name" value="TsoY-like"/>
</dbReference>
<dbReference type="NCBIfam" id="NF047644">
    <property type="entry name" value="TsoY_fam"/>
    <property type="match status" value="1"/>
</dbReference>
<organism evidence="2 3">
    <name type="scientific">Candidatus Vampirococcus lugosii</name>
    <dbReference type="NCBI Taxonomy" id="2789015"/>
    <lineage>
        <taxon>Bacteria</taxon>
        <taxon>Candidatus Absconditibacteriota</taxon>
        <taxon>Vampirococcus</taxon>
    </lineage>
</organism>
<protein>
    <submittedName>
        <fullName evidence="2">Membrane protein</fullName>
    </submittedName>
</protein>
<dbReference type="RefSeq" id="WP_213349781.1">
    <property type="nucleotide sequence ID" value="NZ_JAEDAM010000074.1"/>
</dbReference>
<feature type="transmembrane region" description="Helical" evidence="1">
    <location>
        <begin position="246"/>
        <end position="265"/>
    </location>
</feature>
<feature type="transmembrane region" description="Helical" evidence="1">
    <location>
        <begin position="326"/>
        <end position="345"/>
    </location>
</feature>
<keyword evidence="1" id="KW-0472">Membrane</keyword>
<gene>
    <name evidence="2" type="ORF">VAMP_305n63</name>
</gene>
<dbReference type="EMBL" id="JAEDAM010000074">
    <property type="protein sequence ID" value="MBS8122339.1"/>
    <property type="molecule type" value="Genomic_DNA"/>
</dbReference>
<feature type="transmembrane region" description="Helical" evidence="1">
    <location>
        <begin position="107"/>
        <end position="131"/>
    </location>
</feature>
<evidence type="ECO:0000313" key="3">
    <source>
        <dbReference type="Proteomes" id="UP000680365"/>
    </source>
</evidence>
<feature type="transmembrane region" description="Helical" evidence="1">
    <location>
        <begin position="12"/>
        <end position="33"/>
    </location>
</feature>
<sequence>MLNKFKTDYSPLYFLASLGAGGLSVSFFMYLMFLTKHENTPIPTFDSIMSVLQSSNLFMLLMIVLVYLLITIFAIIHIKLLITNIKNYIYFKQTQSFSKLKNSNDEVILMSIPLTLTMTMNVLFVVSTLSIPNLWSFIEYIFPFAIFGFLIIGFYALKIFGDYFTRLIVNGDFDFTKNNSLSQMISIFAFSMIGVGLAGPAGMSNNLFTSGFAMFFSILFIVISMLLTIVKLTIGIESIFKKGLNIQASPSLWIMIPILTLWGITFIRQEHGISTNFNFHTPEVVLFYISSVIISLQIIFGLLGYKVMKINKYFKTFISGSEKSPASYALICPGVAFVVFGFFFLHKGLVLNGIIEQFSVIYFVILFLLFILQIKTIIVMFKLNKKMIG</sequence>
<keyword evidence="1" id="KW-0812">Transmembrane</keyword>
<name>A0ABS5QMQ1_9BACT</name>
<feature type="transmembrane region" description="Helical" evidence="1">
    <location>
        <begin position="360"/>
        <end position="381"/>
    </location>
</feature>
<keyword evidence="3" id="KW-1185">Reference proteome</keyword>
<evidence type="ECO:0000256" key="1">
    <source>
        <dbReference type="SAM" id="Phobius"/>
    </source>
</evidence>